<proteinExistence type="predicted"/>
<dbReference type="Proteomes" id="UP000270205">
    <property type="component" value="Unassembled WGS sequence"/>
</dbReference>
<dbReference type="AlphaFoldDB" id="A0A7Z9CFW7"/>
<name>A0A7Z9CFW7_9FLAO</name>
<dbReference type="InterPro" id="IPR014942">
    <property type="entry name" value="AbiEii"/>
</dbReference>
<dbReference type="RefSeq" id="WP_125150393.1">
    <property type="nucleotide sequence ID" value="NZ_UYIV01000001.1"/>
</dbReference>
<dbReference type="Pfam" id="PF08843">
    <property type="entry name" value="AbiEii"/>
    <property type="match status" value="1"/>
</dbReference>
<keyword evidence="1" id="KW-0808">Transferase</keyword>
<dbReference type="GO" id="GO:0016740">
    <property type="term" value="F:transferase activity"/>
    <property type="evidence" value="ECO:0007669"/>
    <property type="project" value="UniProtKB-KW"/>
</dbReference>
<protein>
    <submittedName>
        <fullName evidence="1">Nucleotidyl transferase of uncharacterized function (DUF1814)</fullName>
    </submittedName>
</protein>
<gene>
    <name evidence="1" type="ORF">NCTC12929_00103</name>
</gene>
<organism evidence="1 2">
    <name type="scientific">Bergeyella zoohelcum</name>
    <dbReference type="NCBI Taxonomy" id="1015"/>
    <lineage>
        <taxon>Bacteria</taxon>
        <taxon>Pseudomonadati</taxon>
        <taxon>Bacteroidota</taxon>
        <taxon>Flavobacteriia</taxon>
        <taxon>Flavobacteriales</taxon>
        <taxon>Weeksellaceae</taxon>
        <taxon>Bergeyella</taxon>
    </lineage>
</organism>
<comment type="caution">
    <text evidence="1">The sequence shown here is derived from an EMBL/GenBank/DDBJ whole genome shotgun (WGS) entry which is preliminary data.</text>
</comment>
<accession>A0A7Z9CFW7</accession>
<sequence>MIKDWIESYTPKTKEDYYQALREIMQQVALAGLHRGRFFEKAAFYGGTALRIFYGLNRFSEDLDFSLLKVDSDFSLDTYLKYIEEEFIALGLKVSVRTKVKSVESNIESAFLKSETIWSELLLEYSLPQIGLAQSPSIKIKIEVDTLPPLGFETEEKLLLKPYSFYVKCFKQEDLFAGKMHALLFRKWKNNVKGRDWYDLEWYIQKGVSLNLNHFLLRAKDSGDWQGDTITEAEFRELIHHRIEEVDMEKAKTDVIRFIAKPNQLDIWSKQYFKDLVKMMKIKVEK</sequence>
<evidence type="ECO:0000313" key="2">
    <source>
        <dbReference type="Proteomes" id="UP000270205"/>
    </source>
</evidence>
<evidence type="ECO:0000313" key="1">
    <source>
        <dbReference type="EMBL" id="VDH02640.1"/>
    </source>
</evidence>
<dbReference type="EMBL" id="UYIV01000001">
    <property type="protein sequence ID" value="VDH02640.1"/>
    <property type="molecule type" value="Genomic_DNA"/>
</dbReference>
<dbReference type="Gene3D" id="3.10.450.620">
    <property type="entry name" value="JHP933, nucleotidyltransferase-like core domain"/>
    <property type="match status" value="1"/>
</dbReference>
<reference evidence="1 2" key="1">
    <citation type="submission" date="2018-11" db="EMBL/GenBank/DDBJ databases">
        <authorList>
            <consortium name="Pathogen Informatics"/>
        </authorList>
    </citation>
    <scope>NUCLEOTIDE SEQUENCE [LARGE SCALE GENOMIC DNA]</scope>
    <source>
        <strain evidence="1 2">NCTC12929</strain>
    </source>
</reference>